<evidence type="ECO:0000313" key="2">
    <source>
        <dbReference type="EMBL" id="MFD1017710.1"/>
    </source>
</evidence>
<comment type="caution">
    <text evidence="2">The sequence shown here is derived from an EMBL/GenBank/DDBJ whole genome shotgun (WGS) entry which is preliminary data.</text>
</comment>
<protein>
    <recommendedName>
        <fullName evidence="4">Transporter</fullName>
    </recommendedName>
</protein>
<keyword evidence="3" id="KW-1185">Reference proteome</keyword>
<feature type="region of interest" description="Disordered" evidence="1">
    <location>
        <begin position="19"/>
        <end position="92"/>
    </location>
</feature>
<reference evidence="3" key="1">
    <citation type="journal article" date="2019" name="Int. J. Syst. Evol. Microbiol.">
        <title>The Global Catalogue of Microorganisms (GCM) 10K type strain sequencing project: providing services to taxonomists for standard genome sequencing and annotation.</title>
        <authorList>
            <consortium name="The Broad Institute Genomics Platform"/>
            <consortium name="The Broad Institute Genome Sequencing Center for Infectious Disease"/>
            <person name="Wu L."/>
            <person name="Ma J."/>
        </authorList>
    </citation>
    <scope>NUCLEOTIDE SEQUENCE [LARGE SCALE GENOMIC DNA]</scope>
    <source>
        <strain evidence="3">CCUG 56607</strain>
    </source>
</reference>
<evidence type="ECO:0000313" key="3">
    <source>
        <dbReference type="Proteomes" id="UP001596990"/>
    </source>
</evidence>
<proteinExistence type="predicted"/>
<feature type="compositionally biased region" description="Gly residues" evidence="1">
    <location>
        <begin position="19"/>
        <end position="74"/>
    </location>
</feature>
<dbReference type="EMBL" id="JBHTKL010000001">
    <property type="protein sequence ID" value="MFD1017710.1"/>
    <property type="molecule type" value="Genomic_DNA"/>
</dbReference>
<gene>
    <name evidence="2" type="ORF">ACFQ2J_00750</name>
</gene>
<accession>A0ABW3KXN3</accession>
<name>A0ABW3KXN3_9BACI</name>
<dbReference type="Proteomes" id="UP001596990">
    <property type="component" value="Unassembled WGS sequence"/>
</dbReference>
<sequence>MDRQQGGFFPFIPGLGNLFGGPGGFPGQGQGGFPGQGQGGFPGQGQGGFPGQGPGGFPGQGPGGFPGQGPGGGQQTAQFPPPPSNYPQFGPQSAGGPAVYAVDPGALYGCLYRLTRVRLENGRSFWFYPTFIGRTSVAGFRWRPRQQRWVYFGIDTNRIDRFQC</sequence>
<organism evidence="2 3">
    <name type="scientific">Thalassobacillus hwangdonensis</name>
    <dbReference type="NCBI Taxonomy" id="546108"/>
    <lineage>
        <taxon>Bacteria</taxon>
        <taxon>Bacillati</taxon>
        <taxon>Bacillota</taxon>
        <taxon>Bacilli</taxon>
        <taxon>Bacillales</taxon>
        <taxon>Bacillaceae</taxon>
        <taxon>Thalassobacillus</taxon>
    </lineage>
</organism>
<evidence type="ECO:0000256" key="1">
    <source>
        <dbReference type="SAM" id="MobiDB-lite"/>
    </source>
</evidence>
<dbReference type="RefSeq" id="WP_386055664.1">
    <property type="nucleotide sequence ID" value="NZ_JBHTKL010000001.1"/>
</dbReference>
<evidence type="ECO:0008006" key="4">
    <source>
        <dbReference type="Google" id="ProtNLM"/>
    </source>
</evidence>